<evidence type="ECO:0000313" key="3">
    <source>
        <dbReference type="Proteomes" id="UP000245880"/>
    </source>
</evidence>
<dbReference type="PANTHER" id="PTHR36440:SF1">
    <property type="entry name" value="PUTATIVE (AFU_ORTHOLOGUE AFUA_8G07350)-RELATED"/>
    <property type="match status" value="1"/>
</dbReference>
<dbReference type="InterPro" id="IPR053146">
    <property type="entry name" value="QDO-like"/>
</dbReference>
<dbReference type="OrthoDB" id="9090296at2"/>
<reference evidence="2 3" key="1">
    <citation type="submission" date="2018-03" db="EMBL/GenBank/DDBJ databases">
        <title>Genomic Encyclopedia of Archaeal and Bacterial Type Strains, Phase II (KMG-II): from individual species to whole genera.</title>
        <authorList>
            <person name="Goeker M."/>
        </authorList>
    </citation>
    <scope>NUCLEOTIDE SEQUENCE [LARGE SCALE GENOMIC DNA]</scope>
    <source>
        <strain evidence="2 3">DSM 100346</strain>
    </source>
</reference>
<name>A0A316AKE2_9BACT</name>
<proteinExistence type="predicted"/>
<evidence type="ECO:0000313" key="2">
    <source>
        <dbReference type="EMBL" id="PWJ57838.1"/>
    </source>
</evidence>
<dbReference type="Pfam" id="PF07883">
    <property type="entry name" value="Cupin_2"/>
    <property type="match status" value="1"/>
</dbReference>
<feature type="domain" description="Cupin type-2" evidence="1">
    <location>
        <begin position="39"/>
        <end position="108"/>
    </location>
</feature>
<sequence length="159" mass="16955">MKSIVTLGPNDGQKLSMAGGNYRIVVSGKQTSGEFAVIEMTVPSGAGANPHAHENIVESFYVLEGEITFQSDAGSYIAQKGALVNIPKGGLVHCFKNKTDVPAKLLCTVMPAGLDDCFLEASDYLTKNIDDSAVTKKATLGAIAEKYGNKLYPENYFES</sequence>
<dbReference type="AlphaFoldDB" id="A0A316AKE2"/>
<gene>
    <name evidence="2" type="ORF">CLV98_10518</name>
</gene>
<dbReference type="PANTHER" id="PTHR36440">
    <property type="entry name" value="PUTATIVE (AFU_ORTHOLOGUE AFUA_8G07350)-RELATED"/>
    <property type="match status" value="1"/>
</dbReference>
<dbReference type="Proteomes" id="UP000245880">
    <property type="component" value="Unassembled WGS sequence"/>
</dbReference>
<dbReference type="RefSeq" id="WP_109674470.1">
    <property type="nucleotide sequence ID" value="NZ_QGDT01000005.1"/>
</dbReference>
<protein>
    <submittedName>
        <fullName evidence="2">Cupin domain-containing protein</fullName>
    </submittedName>
</protein>
<evidence type="ECO:0000259" key="1">
    <source>
        <dbReference type="Pfam" id="PF07883"/>
    </source>
</evidence>
<keyword evidence="3" id="KW-1185">Reference proteome</keyword>
<dbReference type="Gene3D" id="2.60.120.10">
    <property type="entry name" value="Jelly Rolls"/>
    <property type="match status" value="1"/>
</dbReference>
<accession>A0A316AKE2</accession>
<dbReference type="SUPFAM" id="SSF51182">
    <property type="entry name" value="RmlC-like cupins"/>
    <property type="match status" value="1"/>
</dbReference>
<organism evidence="2 3">
    <name type="scientific">Dyadobacter jejuensis</name>
    <dbReference type="NCBI Taxonomy" id="1082580"/>
    <lineage>
        <taxon>Bacteria</taxon>
        <taxon>Pseudomonadati</taxon>
        <taxon>Bacteroidota</taxon>
        <taxon>Cytophagia</taxon>
        <taxon>Cytophagales</taxon>
        <taxon>Spirosomataceae</taxon>
        <taxon>Dyadobacter</taxon>
    </lineage>
</organism>
<comment type="caution">
    <text evidence="2">The sequence shown here is derived from an EMBL/GenBank/DDBJ whole genome shotgun (WGS) entry which is preliminary data.</text>
</comment>
<dbReference type="EMBL" id="QGDT01000005">
    <property type="protein sequence ID" value="PWJ57838.1"/>
    <property type="molecule type" value="Genomic_DNA"/>
</dbReference>
<dbReference type="InterPro" id="IPR013096">
    <property type="entry name" value="Cupin_2"/>
</dbReference>
<dbReference type="InterPro" id="IPR014710">
    <property type="entry name" value="RmlC-like_jellyroll"/>
</dbReference>
<dbReference type="InterPro" id="IPR011051">
    <property type="entry name" value="RmlC_Cupin_sf"/>
</dbReference>